<dbReference type="PANTHER" id="PTHR21666:SF289">
    <property type="entry name" value="L-ALA--D-GLU ENDOPEPTIDASE"/>
    <property type="match status" value="1"/>
</dbReference>
<dbReference type="CDD" id="cd12797">
    <property type="entry name" value="M23_peptidase"/>
    <property type="match status" value="1"/>
</dbReference>
<proteinExistence type="predicted"/>
<dbReference type="OrthoDB" id="9815884at2"/>
<dbReference type="EMBL" id="HG934468">
    <property type="protein sequence ID" value="CDN31683.1"/>
    <property type="molecule type" value="Genomic_DNA"/>
</dbReference>
<dbReference type="KEGG" id="rbc:BN938_1596"/>
<dbReference type="PANTHER" id="PTHR21666">
    <property type="entry name" value="PEPTIDASE-RELATED"/>
    <property type="match status" value="1"/>
</dbReference>
<evidence type="ECO:0000313" key="5">
    <source>
        <dbReference type="Proteomes" id="UP000027616"/>
    </source>
</evidence>
<gene>
    <name evidence="4" type="ORF">BN938_1596</name>
</gene>
<evidence type="ECO:0000256" key="1">
    <source>
        <dbReference type="ARBA" id="ARBA00022729"/>
    </source>
</evidence>
<feature type="coiled-coil region" evidence="2">
    <location>
        <begin position="173"/>
        <end position="235"/>
    </location>
</feature>
<evidence type="ECO:0000256" key="2">
    <source>
        <dbReference type="SAM" id="Coils"/>
    </source>
</evidence>
<dbReference type="STRING" id="1433126.BN938_1596"/>
<dbReference type="Pfam" id="PF01551">
    <property type="entry name" value="Peptidase_M23"/>
    <property type="match status" value="1"/>
</dbReference>
<keyword evidence="2" id="KW-0175">Coiled coil</keyword>
<dbReference type="InterPro" id="IPR011055">
    <property type="entry name" value="Dup_hybrid_motif"/>
</dbReference>
<evidence type="ECO:0000313" key="4">
    <source>
        <dbReference type="EMBL" id="CDN31683.1"/>
    </source>
</evidence>
<dbReference type="HOGENOM" id="CLU_029425_4_2_10"/>
<dbReference type="GO" id="GO:0004222">
    <property type="term" value="F:metalloendopeptidase activity"/>
    <property type="evidence" value="ECO:0007669"/>
    <property type="project" value="TreeGrafter"/>
</dbReference>
<dbReference type="eggNOG" id="COG4942">
    <property type="taxonomic scope" value="Bacteria"/>
</dbReference>
<name>A0A060RCV8_9BACT</name>
<organism evidence="4 5">
    <name type="scientific">Mucinivorans hirudinis</name>
    <dbReference type="NCBI Taxonomy" id="1433126"/>
    <lineage>
        <taxon>Bacteria</taxon>
        <taxon>Pseudomonadati</taxon>
        <taxon>Bacteroidota</taxon>
        <taxon>Bacteroidia</taxon>
        <taxon>Bacteroidales</taxon>
        <taxon>Rikenellaceae</taxon>
        <taxon>Mucinivorans</taxon>
    </lineage>
</organism>
<dbReference type="InterPro" id="IPR016047">
    <property type="entry name" value="M23ase_b-sheet_dom"/>
</dbReference>
<dbReference type="AlphaFoldDB" id="A0A060RCV8"/>
<dbReference type="Gene3D" id="2.70.70.10">
    <property type="entry name" value="Glucose Permease (Domain IIA)"/>
    <property type="match status" value="1"/>
</dbReference>
<protein>
    <submittedName>
        <fullName evidence="4">Periplasmic septal ring factor with murein hydrolase activity EnvC/YibP</fullName>
    </submittedName>
</protein>
<dbReference type="SUPFAM" id="SSF51261">
    <property type="entry name" value="Duplicated hybrid motif"/>
    <property type="match status" value="1"/>
</dbReference>
<accession>A0A060RCV8</accession>
<sequence length="381" mass="42545">MRVIYLIVLLFSLCPSRGQSVEELRRQAQELELKNKSINHLITSNQNKQKSAAQNLKLTNQKIVNRGKIIKNLDSQIDVLERELGESGSEIIVLNGNLERLKGFYAALVNLAYLRHKGRTIVTFLASDELFAKNNRALATSLSLAELCHKKAYEIDTLRFSINNRVEMLTVQKGDLEKLLNDKSREIKLLEKEKGQFAALNKDLESKNSKLREEVQNNSKQLVALQRQIEKIIAEVSISSGGEINKVLSAKFDENRGRLPAPVRGGVVVDKFGLHNHPTEKGVKINNNGVNIAAAAGEAVCAIFEGEVKRIFYVPGMGNSIIVRHGKYLTVYSNLEAVSVKQGESVAVGQRIGALTKNDPTLHFEVWNETEKLNPEEWIAI</sequence>
<dbReference type="Proteomes" id="UP000027616">
    <property type="component" value="Chromosome I"/>
</dbReference>
<keyword evidence="4" id="KW-0378">Hydrolase</keyword>
<feature type="domain" description="M23ase beta-sheet core" evidence="3">
    <location>
        <begin position="287"/>
        <end position="375"/>
    </location>
</feature>
<keyword evidence="5" id="KW-1185">Reference proteome</keyword>
<keyword evidence="1" id="KW-0732">Signal</keyword>
<dbReference type="InterPro" id="IPR050570">
    <property type="entry name" value="Cell_wall_metabolism_enzyme"/>
</dbReference>
<evidence type="ECO:0000259" key="3">
    <source>
        <dbReference type="Pfam" id="PF01551"/>
    </source>
</evidence>
<reference evidence="4 5" key="1">
    <citation type="journal article" date="2015" name="Genome Announc.">
        <title>Complete Genome Sequence of the Novel Leech Symbiont Mucinivorans hirudinis M3T.</title>
        <authorList>
            <person name="Nelson M.C."/>
            <person name="Bomar L."/>
            <person name="Graf J."/>
        </authorList>
    </citation>
    <scope>NUCLEOTIDE SEQUENCE [LARGE SCALE GENOMIC DNA]</scope>
    <source>
        <strain evidence="5">M3</strain>
    </source>
</reference>